<comment type="caution">
    <text evidence="1">The sequence shown here is derived from an EMBL/GenBank/DDBJ whole genome shotgun (WGS) entry which is preliminary data.</text>
</comment>
<evidence type="ECO:0000313" key="2">
    <source>
        <dbReference type="Proteomes" id="UP000282106"/>
    </source>
</evidence>
<dbReference type="SUPFAM" id="SSF69047">
    <property type="entry name" value="Hypothetical protein YjbJ"/>
    <property type="match status" value="1"/>
</dbReference>
<keyword evidence="2" id="KW-1185">Reference proteome</keyword>
<dbReference type="AlphaFoldDB" id="A0A3N0VK80"/>
<dbReference type="InterPro" id="IPR036629">
    <property type="entry name" value="YjbJ_sf"/>
</dbReference>
<dbReference type="InParanoid" id="A0A3N0VK80"/>
<reference evidence="1 2" key="1">
    <citation type="submission" date="2018-10" db="EMBL/GenBank/DDBJ databases">
        <authorList>
            <person name="Chen W.-M."/>
        </authorList>
    </citation>
    <scope>NUCLEOTIDE SEQUENCE [LARGE SCALE GENOMIC DNA]</scope>
    <source>
        <strain evidence="1 2">THS-13</strain>
    </source>
</reference>
<dbReference type="RefSeq" id="WP_123209953.1">
    <property type="nucleotide sequence ID" value="NZ_RJVO01000001.1"/>
</dbReference>
<name>A0A3N0VK80_9GAMM</name>
<protein>
    <submittedName>
        <fullName evidence="1">CsbD family protein</fullName>
    </submittedName>
</protein>
<dbReference type="Gene3D" id="1.10.1470.10">
    <property type="entry name" value="YjbJ"/>
    <property type="match status" value="1"/>
</dbReference>
<dbReference type="Proteomes" id="UP000282106">
    <property type="component" value="Unassembled WGS sequence"/>
</dbReference>
<organism evidence="1 2">
    <name type="scientific">Stagnimonas aquatica</name>
    <dbReference type="NCBI Taxonomy" id="2689987"/>
    <lineage>
        <taxon>Bacteria</taxon>
        <taxon>Pseudomonadati</taxon>
        <taxon>Pseudomonadota</taxon>
        <taxon>Gammaproteobacteria</taxon>
        <taxon>Nevskiales</taxon>
        <taxon>Nevskiaceae</taxon>
        <taxon>Stagnimonas</taxon>
    </lineage>
</organism>
<sequence>MNTKDKLQSTTTDSGRYDQLKGQAKQTLGQVKQAVGSVIGNERLEAEGRLDRIEGAGDRVKGEVKEAIDNAGDKLRETVTKVKAGAEALAEKAKEKLDQVRR</sequence>
<gene>
    <name evidence="1" type="ORF">ED208_00770</name>
</gene>
<evidence type="ECO:0000313" key="1">
    <source>
        <dbReference type="EMBL" id="ROH93101.1"/>
    </source>
</evidence>
<dbReference type="EMBL" id="RJVO01000001">
    <property type="protein sequence ID" value="ROH93101.1"/>
    <property type="molecule type" value="Genomic_DNA"/>
</dbReference>
<accession>A0A3N0VK80</accession>
<proteinExistence type="predicted"/>